<dbReference type="Gene3D" id="3.40.50.300">
    <property type="entry name" value="P-loop containing nucleotide triphosphate hydrolases"/>
    <property type="match status" value="1"/>
</dbReference>
<keyword evidence="1" id="KW-0547">Nucleotide-binding</keyword>
<dbReference type="InterPro" id="IPR050625">
    <property type="entry name" value="ParA/MinD_ATPase"/>
</dbReference>
<evidence type="ECO:0000256" key="2">
    <source>
        <dbReference type="ARBA" id="ARBA00022840"/>
    </source>
</evidence>
<dbReference type="InterPro" id="IPR027417">
    <property type="entry name" value="P-loop_NTPase"/>
</dbReference>
<evidence type="ECO:0000256" key="1">
    <source>
        <dbReference type="ARBA" id="ARBA00022741"/>
    </source>
</evidence>
<dbReference type="InterPro" id="IPR011006">
    <property type="entry name" value="CheY-like_superfamily"/>
</dbReference>
<dbReference type="AlphaFoldDB" id="A0A2W7MYU2"/>
<dbReference type="SUPFAM" id="SSF52540">
    <property type="entry name" value="P-loop containing nucleoside triphosphate hydrolases"/>
    <property type="match status" value="1"/>
</dbReference>
<name>A0A2W7MYU2_9RHOB</name>
<dbReference type="GO" id="GO:0051782">
    <property type="term" value="P:negative regulation of cell division"/>
    <property type="evidence" value="ECO:0007669"/>
    <property type="project" value="TreeGrafter"/>
</dbReference>
<dbReference type="PANTHER" id="PTHR43384:SF6">
    <property type="entry name" value="SEPTUM SITE-DETERMINING PROTEIN MIND HOMOLOG, CHLOROPLASTIC"/>
    <property type="match status" value="1"/>
</dbReference>
<gene>
    <name evidence="3" type="ORF">LX81_03346</name>
</gene>
<proteinExistence type="predicted"/>
<evidence type="ECO:0000313" key="3">
    <source>
        <dbReference type="EMBL" id="PZX13118.1"/>
    </source>
</evidence>
<dbReference type="Gene3D" id="3.40.50.2300">
    <property type="match status" value="1"/>
</dbReference>
<dbReference type="GO" id="GO:0016887">
    <property type="term" value="F:ATP hydrolysis activity"/>
    <property type="evidence" value="ECO:0007669"/>
    <property type="project" value="TreeGrafter"/>
</dbReference>
<evidence type="ECO:0000313" key="4">
    <source>
        <dbReference type="Proteomes" id="UP000248916"/>
    </source>
</evidence>
<dbReference type="PANTHER" id="PTHR43384">
    <property type="entry name" value="SEPTUM SITE-DETERMINING PROTEIN MIND HOMOLOG, CHLOROPLASTIC-RELATED"/>
    <property type="match status" value="1"/>
</dbReference>
<organism evidence="3 4">
    <name type="scientific">Palleronia aestuarii</name>
    <dbReference type="NCBI Taxonomy" id="568105"/>
    <lineage>
        <taxon>Bacteria</taxon>
        <taxon>Pseudomonadati</taxon>
        <taxon>Pseudomonadota</taxon>
        <taxon>Alphaproteobacteria</taxon>
        <taxon>Rhodobacterales</taxon>
        <taxon>Roseobacteraceae</taxon>
        <taxon>Palleronia</taxon>
    </lineage>
</organism>
<keyword evidence="2" id="KW-0067">ATP-binding</keyword>
<dbReference type="RefSeq" id="WP_170133991.1">
    <property type="nucleotide sequence ID" value="NZ_QKZL01000019.1"/>
</dbReference>
<dbReference type="EMBL" id="QKZL01000019">
    <property type="protein sequence ID" value="PZX13118.1"/>
    <property type="molecule type" value="Genomic_DNA"/>
</dbReference>
<dbReference type="GO" id="GO:0009898">
    <property type="term" value="C:cytoplasmic side of plasma membrane"/>
    <property type="evidence" value="ECO:0007669"/>
    <property type="project" value="TreeGrafter"/>
</dbReference>
<dbReference type="GO" id="GO:0005829">
    <property type="term" value="C:cytosol"/>
    <property type="evidence" value="ECO:0007669"/>
    <property type="project" value="TreeGrafter"/>
</dbReference>
<dbReference type="SUPFAM" id="SSF52172">
    <property type="entry name" value="CheY-like"/>
    <property type="match status" value="1"/>
</dbReference>
<comment type="caution">
    <text evidence="3">The sequence shown here is derived from an EMBL/GenBank/DDBJ whole genome shotgun (WGS) entry which is preliminary data.</text>
</comment>
<reference evidence="3 4" key="1">
    <citation type="submission" date="2018-06" db="EMBL/GenBank/DDBJ databases">
        <title>Genomic Encyclopedia of Archaeal and Bacterial Type Strains, Phase II (KMG-II): from individual species to whole genera.</title>
        <authorList>
            <person name="Goeker M."/>
        </authorList>
    </citation>
    <scope>NUCLEOTIDE SEQUENCE [LARGE SCALE GENOMIC DNA]</scope>
    <source>
        <strain evidence="3 4">DSM 22009</strain>
    </source>
</reference>
<sequence length="419" mass="44760">MTLISPMLGSVPAEDGGIGNRPVPKIRIEAFCETNDVLDVVATLSHDRHLMRASIDAGLQGVQSAIARYRTHPSPDLVILERQAPGDLLIEELEKLAEVCDACTRVIVIGALNDIDLYRNLLGRGISDYLVAPIEAPALIASVVRLYQQEDARKLGRTYAFVGAKGGVGSSTIAHNVAATMADDLALDVILADLDLPFGTAGLDFNLDSPQGVADALDSGAKLDELLFERLLSKCSERLSMLAAPASLDRPYDQNEEDFDNLIDIARVSTSHLVLDMPHQWSSWSRRMLLAADEIVVTAAPDLANLRNTKALLEALRKSRPNDAPPKVILNQVGMAKRPEIKPAEFAKAIGFDPVATISFDPKLYGTAANNGQMIADVAKRSAAPFATISSAILKSGAGRGARGSAGLLSRLGLGRRSA</sequence>
<protein>
    <submittedName>
        <fullName evidence="3">Pilus assembly protein CpaE</fullName>
    </submittedName>
</protein>
<dbReference type="Proteomes" id="UP000248916">
    <property type="component" value="Unassembled WGS sequence"/>
</dbReference>
<accession>A0A2W7MYU2</accession>
<dbReference type="GO" id="GO:0005524">
    <property type="term" value="F:ATP binding"/>
    <property type="evidence" value="ECO:0007669"/>
    <property type="project" value="UniProtKB-KW"/>
</dbReference>
<keyword evidence="4" id="KW-1185">Reference proteome</keyword>